<organism evidence="2 3">
    <name type="scientific">Cercophora newfieldiana</name>
    <dbReference type="NCBI Taxonomy" id="92897"/>
    <lineage>
        <taxon>Eukaryota</taxon>
        <taxon>Fungi</taxon>
        <taxon>Dikarya</taxon>
        <taxon>Ascomycota</taxon>
        <taxon>Pezizomycotina</taxon>
        <taxon>Sordariomycetes</taxon>
        <taxon>Sordariomycetidae</taxon>
        <taxon>Sordariales</taxon>
        <taxon>Lasiosphaeriaceae</taxon>
        <taxon>Cercophora</taxon>
    </lineage>
</organism>
<accession>A0AA39XTP8</accession>
<proteinExistence type="predicted"/>
<dbReference type="EMBL" id="JAULSV010000007">
    <property type="protein sequence ID" value="KAK0639939.1"/>
    <property type="molecule type" value="Genomic_DNA"/>
</dbReference>
<dbReference type="Proteomes" id="UP001174936">
    <property type="component" value="Unassembled WGS sequence"/>
</dbReference>
<evidence type="ECO:0000313" key="2">
    <source>
        <dbReference type="EMBL" id="KAK0639939.1"/>
    </source>
</evidence>
<dbReference type="AlphaFoldDB" id="A0AA39XTP8"/>
<evidence type="ECO:0000256" key="1">
    <source>
        <dbReference type="SAM" id="MobiDB-lite"/>
    </source>
</evidence>
<sequence length="428" mass="48446">MSTIPVVSLTSDSWPTIFSHPRNFNRELENKPYLTYLDEIYQRDYESDSGTENSDDESSADGDIGEDEEGNSSPEDESDAVSTAYADDLVVGTFTPIRRFSMKTISEETEYSVPLGGDDPVADFVEHAMETRFKDSNVGALSKSLVALLDVESKTSLDTAARPRRRRAKPFRGGLTRARLQTELEKPRFPTQGSDKLRLTNEVQIYLDRRSIYIPDLDALEMDKLANTATLGQRGGLLNFFHHHVSPSPFIGVIIPSNGFRQFNLHMHLPYFALREQVSLFRDPRKQPNGAPLRGSWVLSCLDTSGRSRVPEDGPKSCLYDAQISMFIVGIEERVWTTIGTADTFFERKGSLNSIKYHHDRRKTGSVAHWQDPISGRVWPSVALNEIDPSFSDPRKYFLSVLDHRVRTVLVEEYGKITGRMEEVVKDW</sequence>
<feature type="region of interest" description="Disordered" evidence="1">
    <location>
        <begin position="45"/>
        <end position="80"/>
    </location>
</feature>
<gene>
    <name evidence="2" type="ORF">B0T16DRAFT_249725</name>
</gene>
<reference evidence="2" key="1">
    <citation type="submission" date="2023-06" db="EMBL/GenBank/DDBJ databases">
        <title>Genome-scale phylogeny and comparative genomics of the fungal order Sordariales.</title>
        <authorList>
            <consortium name="Lawrence Berkeley National Laboratory"/>
            <person name="Hensen N."/>
            <person name="Bonometti L."/>
            <person name="Westerberg I."/>
            <person name="Brannstrom I.O."/>
            <person name="Guillou S."/>
            <person name="Cros-Aarteil S."/>
            <person name="Calhoun S."/>
            <person name="Haridas S."/>
            <person name="Kuo A."/>
            <person name="Mondo S."/>
            <person name="Pangilinan J."/>
            <person name="Riley R."/>
            <person name="Labutti K."/>
            <person name="Andreopoulos B."/>
            <person name="Lipzen A."/>
            <person name="Chen C."/>
            <person name="Yanf M."/>
            <person name="Daum C."/>
            <person name="Ng V."/>
            <person name="Clum A."/>
            <person name="Steindorff A."/>
            <person name="Ohm R."/>
            <person name="Martin F."/>
            <person name="Silar P."/>
            <person name="Natvig D."/>
            <person name="Lalanne C."/>
            <person name="Gautier V."/>
            <person name="Ament-Velasquez S.L."/>
            <person name="Kruys A."/>
            <person name="Hutchinson M.I."/>
            <person name="Powell A.J."/>
            <person name="Barry K."/>
            <person name="Miller A.N."/>
            <person name="Grigoriev I.V."/>
            <person name="Debuchy R."/>
            <person name="Gladieux P."/>
            <person name="Thoren M.H."/>
            <person name="Johannesson H."/>
        </authorList>
    </citation>
    <scope>NUCLEOTIDE SEQUENCE</scope>
    <source>
        <strain evidence="2">SMH2532-1</strain>
    </source>
</reference>
<protein>
    <submittedName>
        <fullName evidence="2">Uncharacterized protein</fullName>
    </submittedName>
</protein>
<comment type="caution">
    <text evidence="2">The sequence shown here is derived from an EMBL/GenBank/DDBJ whole genome shotgun (WGS) entry which is preliminary data.</text>
</comment>
<evidence type="ECO:0000313" key="3">
    <source>
        <dbReference type="Proteomes" id="UP001174936"/>
    </source>
</evidence>
<keyword evidence="3" id="KW-1185">Reference proteome</keyword>
<name>A0AA39XTP8_9PEZI</name>
<feature type="compositionally biased region" description="Acidic residues" evidence="1">
    <location>
        <begin position="47"/>
        <end position="79"/>
    </location>
</feature>